<evidence type="ECO:0008006" key="5">
    <source>
        <dbReference type="Google" id="ProtNLM"/>
    </source>
</evidence>
<dbReference type="FunFam" id="1.20.1260.60:FF:000002">
    <property type="entry name" value="Vacuolar protein sorting-associated protein IST1"/>
    <property type="match status" value="1"/>
</dbReference>
<dbReference type="InterPro" id="IPR042277">
    <property type="entry name" value="IST1-like"/>
</dbReference>
<name>S8CD39_9LAMI</name>
<feature type="region of interest" description="Disordered" evidence="2">
    <location>
        <begin position="180"/>
        <end position="211"/>
    </location>
</feature>
<dbReference type="EMBL" id="AUSU01004580">
    <property type="protein sequence ID" value="EPS64839.1"/>
    <property type="molecule type" value="Genomic_DNA"/>
</dbReference>
<dbReference type="Gene3D" id="1.20.1260.60">
    <property type="entry name" value="Vacuolar protein sorting-associated protein Ist1"/>
    <property type="match status" value="1"/>
</dbReference>
<dbReference type="AlphaFoldDB" id="S8CD39"/>
<comment type="similarity">
    <text evidence="1">Belongs to the IST1 family.</text>
</comment>
<accession>S8CD39</accession>
<evidence type="ECO:0000313" key="3">
    <source>
        <dbReference type="EMBL" id="EPS64839.1"/>
    </source>
</evidence>
<dbReference type="Pfam" id="PF03398">
    <property type="entry name" value="Ist1"/>
    <property type="match status" value="1"/>
</dbReference>
<feature type="non-terminal residue" evidence="3">
    <location>
        <position position="242"/>
    </location>
</feature>
<proteinExistence type="inferred from homology"/>
<evidence type="ECO:0000256" key="1">
    <source>
        <dbReference type="ARBA" id="ARBA00005536"/>
    </source>
</evidence>
<dbReference type="InterPro" id="IPR005061">
    <property type="entry name" value="Ist1"/>
</dbReference>
<evidence type="ECO:0000313" key="4">
    <source>
        <dbReference type="Proteomes" id="UP000015453"/>
    </source>
</evidence>
<organism evidence="3 4">
    <name type="scientific">Genlisea aurea</name>
    <dbReference type="NCBI Taxonomy" id="192259"/>
    <lineage>
        <taxon>Eukaryota</taxon>
        <taxon>Viridiplantae</taxon>
        <taxon>Streptophyta</taxon>
        <taxon>Embryophyta</taxon>
        <taxon>Tracheophyta</taxon>
        <taxon>Spermatophyta</taxon>
        <taxon>Magnoliopsida</taxon>
        <taxon>eudicotyledons</taxon>
        <taxon>Gunneridae</taxon>
        <taxon>Pentapetalae</taxon>
        <taxon>asterids</taxon>
        <taxon>lamiids</taxon>
        <taxon>Lamiales</taxon>
        <taxon>Lentibulariaceae</taxon>
        <taxon>Genlisea</taxon>
    </lineage>
</organism>
<dbReference type="OrthoDB" id="29853at2759"/>
<dbReference type="PANTHER" id="PTHR12161:SF16">
    <property type="entry name" value="REGULATOR OF VPS4 ACTIVITY IN THE MVB PATHWAY PROTEIN"/>
    <property type="match status" value="1"/>
</dbReference>
<comment type="caution">
    <text evidence="3">The sequence shown here is derived from an EMBL/GenBank/DDBJ whole genome shotgun (WGS) entry which is preliminary data.</text>
</comment>
<sequence>MWKTIGALLHKGGFKPSKLKSELNLAVSRSAVLKNQRKARVSIARSDVVELLKIQANERALLRVERVIKEQNVLDVIHELESCCHVLIERIHLVEQEKYCPDELKEAASTLIFASSRIGDFPELLELRSMFASRYGKEFVLRAAELRNNCGVNPKIVQKLSTRTPSWEIRQNALEEIAAENGIDLPSEEQQPEKRTKQQVVDDDPPKMKTQQYRDVADAAQAAFESAAYAASAARAAVELYR</sequence>
<keyword evidence="4" id="KW-1185">Reference proteome</keyword>
<reference evidence="3 4" key="1">
    <citation type="journal article" date="2013" name="BMC Genomics">
        <title>The miniature genome of a carnivorous plant Genlisea aurea contains a low number of genes and short non-coding sequences.</title>
        <authorList>
            <person name="Leushkin E.V."/>
            <person name="Sutormin R.A."/>
            <person name="Nabieva E.R."/>
            <person name="Penin A.A."/>
            <person name="Kondrashov A.S."/>
            <person name="Logacheva M.D."/>
        </authorList>
    </citation>
    <scope>NUCLEOTIDE SEQUENCE [LARGE SCALE GENOMIC DNA]</scope>
</reference>
<evidence type="ECO:0000256" key="2">
    <source>
        <dbReference type="SAM" id="MobiDB-lite"/>
    </source>
</evidence>
<dbReference type="PANTHER" id="PTHR12161">
    <property type="entry name" value="IST1 FAMILY MEMBER"/>
    <property type="match status" value="1"/>
</dbReference>
<gene>
    <name evidence="3" type="ORF">M569_09937</name>
</gene>
<dbReference type="Proteomes" id="UP000015453">
    <property type="component" value="Unassembled WGS sequence"/>
</dbReference>
<dbReference type="GO" id="GO:0015031">
    <property type="term" value="P:protein transport"/>
    <property type="evidence" value="ECO:0007669"/>
    <property type="project" value="InterPro"/>
</dbReference>
<protein>
    <recommendedName>
        <fullName evidence="5">IST1-like protein</fullName>
    </recommendedName>
</protein>